<dbReference type="Proteomes" id="UP001054945">
    <property type="component" value="Unassembled WGS sequence"/>
</dbReference>
<name>A0AAV4Q3K9_CAEEX</name>
<dbReference type="Gene3D" id="3.40.960.10">
    <property type="entry name" value="VSR Endonuclease"/>
    <property type="match status" value="1"/>
</dbReference>
<evidence type="ECO:0000313" key="2">
    <source>
        <dbReference type="Proteomes" id="UP001054945"/>
    </source>
</evidence>
<proteinExistence type="predicted"/>
<reference evidence="1 2" key="1">
    <citation type="submission" date="2021-06" db="EMBL/GenBank/DDBJ databases">
        <title>Caerostris extrusa draft genome.</title>
        <authorList>
            <person name="Kono N."/>
            <person name="Arakawa K."/>
        </authorList>
    </citation>
    <scope>NUCLEOTIDE SEQUENCE [LARGE SCALE GENOMIC DNA]</scope>
</reference>
<keyword evidence="2" id="KW-1185">Reference proteome</keyword>
<organism evidence="1 2">
    <name type="scientific">Caerostris extrusa</name>
    <name type="common">Bark spider</name>
    <name type="synonym">Caerostris bankana</name>
    <dbReference type="NCBI Taxonomy" id="172846"/>
    <lineage>
        <taxon>Eukaryota</taxon>
        <taxon>Metazoa</taxon>
        <taxon>Ecdysozoa</taxon>
        <taxon>Arthropoda</taxon>
        <taxon>Chelicerata</taxon>
        <taxon>Arachnida</taxon>
        <taxon>Araneae</taxon>
        <taxon>Araneomorphae</taxon>
        <taxon>Entelegynae</taxon>
        <taxon>Araneoidea</taxon>
        <taxon>Araneidae</taxon>
        <taxon>Caerostris</taxon>
    </lineage>
</organism>
<comment type="caution">
    <text evidence="1">The sequence shown here is derived from an EMBL/GenBank/DDBJ whole genome shotgun (WGS) entry which is preliminary data.</text>
</comment>
<gene>
    <name evidence="1" type="ORF">CEXT_757411</name>
</gene>
<dbReference type="AlphaFoldDB" id="A0AAV4Q3K9"/>
<protein>
    <submittedName>
        <fullName evidence="1">Uncharacterized protein</fullName>
    </submittedName>
</protein>
<dbReference type="EMBL" id="BPLR01005599">
    <property type="protein sequence ID" value="GIY03580.1"/>
    <property type="molecule type" value="Genomic_DNA"/>
</dbReference>
<evidence type="ECO:0000313" key="1">
    <source>
        <dbReference type="EMBL" id="GIY03580.1"/>
    </source>
</evidence>
<sequence length="74" mass="8487">MGIVSRRIQFISFMGCFYHGCPICYDPDSVHPLKGISMATVKEKTDMTSTVLRSEGFQVVELWEHEFAEQKTNQ</sequence>
<accession>A0AAV4Q3K9</accession>